<dbReference type="Proteomes" id="UP000218209">
    <property type="component" value="Unassembled WGS sequence"/>
</dbReference>
<dbReference type="PROSITE" id="PS51257">
    <property type="entry name" value="PROKAR_LIPOPROTEIN"/>
    <property type="match status" value="1"/>
</dbReference>
<evidence type="ECO:0000256" key="2">
    <source>
        <dbReference type="ARBA" id="ARBA00022723"/>
    </source>
</evidence>
<comment type="cofactor">
    <cofactor evidence="1">
        <name>Mg(2+)</name>
        <dbReference type="ChEBI" id="CHEBI:18420"/>
    </cofactor>
</comment>
<dbReference type="PANTHER" id="PTHR42904:SF6">
    <property type="entry name" value="NAD-CAPPED RNA HYDROLASE NUDT12"/>
    <property type="match status" value="1"/>
</dbReference>
<organism evidence="5 6">
    <name type="scientific">Porphyra umbilicalis</name>
    <name type="common">Purple laver</name>
    <name type="synonym">Red alga</name>
    <dbReference type="NCBI Taxonomy" id="2786"/>
    <lineage>
        <taxon>Eukaryota</taxon>
        <taxon>Rhodophyta</taxon>
        <taxon>Bangiophyceae</taxon>
        <taxon>Bangiales</taxon>
        <taxon>Bangiaceae</taxon>
        <taxon>Porphyra</taxon>
    </lineage>
</organism>
<dbReference type="EMBL" id="KV920591">
    <property type="protein sequence ID" value="OSX68412.1"/>
    <property type="molecule type" value="Genomic_DNA"/>
</dbReference>
<accession>A0A1X6NIN4</accession>
<keyword evidence="2" id="KW-0479">Metal-binding</keyword>
<dbReference type="SUPFAM" id="SSF55811">
    <property type="entry name" value="Nudix"/>
    <property type="match status" value="1"/>
</dbReference>
<reference evidence="5 6" key="1">
    <citation type="submission" date="2017-03" db="EMBL/GenBank/DDBJ databases">
        <title>WGS assembly of Porphyra umbilicalis.</title>
        <authorList>
            <person name="Brawley S.H."/>
            <person name="Blouin N.A."/>
            <person name="Ficko-Blean E."/>
            <person name="Wheeler G.L."/>
            <person name="Lohr M."/>
            <person name="Goodson H.V."/>
            <person name="Jenkins J.W."/>
            <person name="Blaby-Haas C.E."/>
            <person name="Helliwell K.E."/>
            <person name="Chan C."/>
            <person name="Marriage T."/>
            <person name="Bhattacharya D."/>
            <person name="Klein A.S."/>
            <person name="Badis Y."/>
            <person name="Brodie J."/>
            <person name="Cao Y."/>
            <person name="Collen J."/>
            <person name="Dittami S.M."/>
            <person name="Gachon C.M."/>
            <person name="Green B.R."/>
            <person name="Karpowicz S."/>
            <person name="Kim J.W."/>
            <person name="Kudahl U."/>
            <person name="Lin S."/>
            <person name="Michel G."/>
            <person name="Mittag M."/>
            <person name="Olson B.J."/>
            <person name="Pangilinan J."/>
            <person name="Peng Y."/>
            <person name="Qiu H."/>
            <person name="Shu S."/>
            <person name="Singer J.T."/>
            <person name="Smith A.G."/>
            <person name="Sprecher B.N."/>
            <person name="Wagner V."/>
            <person name="Wang W."/>
            <person name="Wang Z.-Y."/>
            <person name="Yan J."/>
            <person name="Yarish C."/>
            <person name="Zoeuner-Riek S."/>
            <person name="Zhuang Y."/>
            <person name="Zou Y."/>
            <person name="Lindquist E.A."/>
            <person name="Grimwood J."/>
            <person name="Barry K."/>
            <person name="Rokhsar D.S."/>
            <person name="Schmutz J."/>
            <person name="Stiller J.W."/>
            <person name="Grossman A.R."/>
            <person name="Prochnik S.E."/>
        </authorList>
    </citation>
    <scope>NUCLEOTIDE SEQUENCE [LARGE SCALE GENOMIC DNA]</scope>
    <source>
        <strain evidence="5">4086291</strain>
    </source>
</reference>
<evidence type="ECO:0000313" key="5">
    <source>
        <dbReference type="EMBL" id="OSX68412.1"/>
    </source>
</evidence>
<dbReference type="InterPro" id="IPR050241">
    <property type="entry name" value="NAD-cap_RNA_hydrolase_NudC"/>
</dbReference>
<dbReference type="Gene3D" id="3.90.79.10">
    <property type="entry name" value="Nucleoside Triphosphate Pyrophosphohydrolase"/>
    <property type="match status" value="1"/>
</dbReference>
<protein>
    <recommendedName>
        <fullName evidence="7">Nudix hydrolase domain-containing protein</fullName>
    </recommendedName>
</protein>
<dbReference type="InterPro" id="IPR015797">
    <property type="entry name" value="NUDIX_hydrolase-like_dom_sf"/>
</dbReference>
<evidence type="ECO:0000313" key="6">
    <source>
        <dbReference type="Proteomes" id="UP000218209"/>
    </source>
</evidence>
<keyword evidence="6" id="KW-1185">Reference proteome</keyword>
<evidence type="ECO:0008006" key="7">
    <source>
        <dbReference type="Google" id="ProtNLM"/>
    </source>
</evidence>
<name>A0A1X6NIN4_PORUM</name>
<dbReference type="GO" id="GO:0005777">
    <property type="term" value="C:peroxisome"/>
    <property type="evidence" value="ECO:0007669"/>
    <property type="project" value="TreeGrafter"/>
</dbReference>
<keyword evidence="4" id="KW-0460">Magnesium</keyword>
<sequence>MEEAGIRVGRVRLHSTQPWPFPYSLMIGCIAEGISEDITVDTKEMEDVGWFSRSDVAAAISGDAGTAKRLRVPPAMAIAHVLMRAYVDGSPLCVFEEPTPAAATVAAL</sequence>
<dbReference type="GO" id="GO:0046872">
    <property type="term" value="F:metal ion binding"/>
    <property type="evidence" value="ECO:0007669"/>
    <property type="project" value="UniProtKB-KW"/>
</dbReference>
<dbReference type="InterPro" id="IPR049734">
    <property type="entry name" value="NudC-like_C"/>
</dbReference>
<dbReference type="GO" id="GO:0005829">
    <property type="term" value="C:cytosol"/>
    <property type="evidence" value="ECO:0007669"/>
    <property type="project" value="TreeGrafter"/>
</dbReference>
<dbReference type="AlphaFoldDB" id="A0A1X6NIN4"/>
<dbReference type="CDD" id="cd03429">
    <property type="entry name" value="NUDIX_NADH_pyrophosphatase_Nudt13"/>
    <property type="match status" value="1"/>
</dbReference>
<keyword evidence="3" id="KW-0378">Hydrolase</keyword>
<evidence type="ECO:0000256" key="4">
    <source>
        <dbReference type="ARBA" id="ARBA00022842"/>
    </source>
</evidence>
<gene>
    <name evidence="5" type="ORF">BU14_2849s0001</name>
</gene>
<evidence type="ECO:0000256" key="1">
    <source>
        <dbReference type="ARBA" id="ARBA00001946"/>
    </source>
</evidence>
<proteinExistence type="predicted"/>
<dbReference type="GO" id="GO:0006742">
    <property type="term" value="P:NADP+ catabolic process"/>
    <property type="evidence" value="ECO:0007669"/>
    <property type="project" value="TreeGrafter"/>
</dbReference>
<dbReference type="PANTHER" id="PTHR42904">
    <property type="entry name" value="NUDIX HYDROLASE, NUDC SUBFAMILY"/>
    <property type="match status" value="1"/>
</dbReference>
<dbReference type="GO" id="GO:0019677">
    <property type="term" value="P:NAD+ catabolic process"/>
    <property type="evidence" value="ECO:0007669"/>
    <property type="project" value="TreeGrafter"/>
</dbReference>
<dbReference type="OrthoDB" id="5542at2759"/>
<dbReference type="GO" id="GO:0035529">
    <property type="term" value="F:NADH pyrophosphatase activity"/>
    <property type="evidence" value="ECO:0007669"/>
    <property type="project" value="TreeGrafter"/>
</dbReference>
<evidence type="ECO:0000256" key="3">
    <source>
        <dbReference type="ARBA" id="ARBA00022801"/>
    </source>
</evidence>